<feature type="transmembrane region" description="Helical" evidence="1">
    <location>
        <begin position="23"/>
        <end position="47"/>
    </location>
</feature>
<keyword evidence="4" id="KW-1185">Reference proteome</keyword>
<dbReference type="RefSeq" id="WP_094729635.1">
    <property type="nucleotide sequence ID" value="NZ_MWWY01000021.1"/>
</dbReference>
<dbReference type="OrthoDB" id="9814325at2"/>
<accession>A0A261FZH4</accession>
<evidence type="ECO:0000313" key="3">
    <source>
        <dbReference type="EMBL" id="OZG64547.1"/>
    </source>
</evidence>
<evidence type="ECO:0000256" key="1">
    <source>
        <dbReference type="SAM" id="Phobius"/>
    </source>
</evidence>
<dbReference type="Pfam" id="PF13519">
    <property type="entry name" value="VWA_2"/>
    <property type="match status" value="1"/>
</dbReference>
<keyword evidence="1" id="KW-0812">Transmembrane</keyword>
<evidence type="ECO:0000313" key="4">
    <source>
        <dbReference type="Proteomes" id="UP000216074"/>
    </source>
</evidence>
<evidence type="ECO:0000259" key="2">
    <source>
        <dbReference type="PROSITE" id="PS50234"/>
    </source>
</evidence>
<sequence length="354" mass="37134">MSATNLWQSITGTLSRLTFNPALGWPVGGLIAAVMIGLAVAAVIVHVRRTRAQTTDETTASCVVRVLLCVTVAVMALTPSIVSTTTSQAVNATDVVVAVDVTGSMAVADAQYGSAESMSRLDAAKRAVADITSLYADASFMGLRFGGSAGTVDVPLTPDARAINTWANTLAVEATNVSGGSSLDAPLDALLVNLKSIRESRPNDAIILYLITDGEETGSTTRRSYSTLRKYLNDGFTVGVGSTAGGKIPVIRDGSAVDGSWVTDPDTGQPGISKLDETTLKNIADEISGTYVAVNANATMANGVSQQRSQQWRVTTTVKQRTRTTPIVWPLAIVAAVLFAAQIGMWIVQSRRLL</sequence>
<dbReference type="InterPro" id="IPR036465">
    <property type="entry name" value="vWFA_dom_sf"/>
</dbReference>
<dbReference type="AlphaFoldDB" id="A0A261FZH4"/>
<keyword evidence="1" id="KW-1133">Transmembrane helix</keyword>
<dbReference type="CDD" id="cd00198">
    <property type="entry name" value="vWFA"/>
    <property type="match status" value="1"/>
</dbReference>
<protein>
    <submittedName>
        <fullName evidence="3">VWA domain-containing protein</fullName>
    </submittedName>
</protein>
<organism evidence="3 4">
    <name type="scientific">Bifidobacterium hapali</name>
    <dbReference type="NCBI Taxonomy" id="1630172"/>
    <lineage>
        <taxon>Bacteria</taxon>
        <taxon>Bacillati</taxon>
        <taxon>Actinomycetota</taxon>
        <taxon>Actinomycetes</taxon>
        <taxon>Bifidobacteriales</taxon>
        <taxon>Bifidobacteriaceae</taxon>
        <taxon>Bifidobacterium</taxon>
    </lineage>
</organism>
<reference evidence="3 4" key="1">
    <citation type="journal article" date="2017" name="BMC Genomics">
        <title>Comparative genomic and phylogenomic analyses of the Bifidobacteriaceae family.</title>
        <authorList>
            <person name="Lugli G.A."/>
            <person name="Milani C."/>
            <person name="Turroni F."/>
            <person name="Duranti S."/>
            <person name="Mancabelli L."/>
            <person name="Mangifesta M."/>
            <person name="Ferrario C."/>
            <person name="Modesto M."/>
            <person name="Mattarelli P."/>
            <person name="Jiri K."/>
            <person name="van Sinderen D."/>
            <person name="Ventura M."/>
        </authorList>
    </citation>
    <scope>NUCLEOTIDE SEQUENCE [LARGE SCALE GENOMIC DNA]</scope>
    <source>
        <strain evidence="3 4">DSM 100202</strain>
    </source>
</reference>
<dbReference type="EMBL" id="MWWY01000021">
    <property type="protein sequence ID" value="OZG64547.1"/>
    <property type="molecule type" value="Genomic_DNA"/>
</dbReference>
<dbReference type="InterPro" id="IPR002035">
    <property type="entry name" value="VWF_A"/>
</dbReference>
<name>A0A261FZH4_9BIFI</name>
<feature type="transmembrane region" description="Helical" evidence="1">
    <location>
        <begin position="327"/>
        <end position="348"/>
    </location>
</feature>
<gene>
    <name evidence="3" type="ORF">BHAP_1008</name>
</gene>
<feature type="domain" description="VWFA" evidence="2">
    <location>
        <begin position="94"/>
        <end position="287"/>
    </location>
</feature>
<dbReference type="Proteomes" id="UP000216074">
    <property type="component" value="Unassembled WGS sequence"/>
</dbReference>
<dbReference type="Gene3D" id="3.40.50.410">
    <property type="entry name" value="von Willebrand factor, type A domain"/>
    <property type="match status" value="1"/>
</dbReference>
<proteinExistence type="predicted"/>
<keyword evidence="1" id="KW-0472">Membrane</keyword>
<dbReference type="SUPFAM" id="SSF53300">
    <property type="entry name" value="vWA-like"/>
    <property type="match status" value="1"/>
</dbReference>
<dbReference type="PROSITE" id="PS50234">
    <property type="entry name" value="VWFA"/>
    <property type="match status" value="1"/>
</dbReference>
<comment type="caution">
    <text evidence="3">The sequence shown here is derived from an EMBL/GenBank/DDBJ whole genome shotgun (WGS) entry which is preliminary data.</text>
</comment>